<evidence type="ECO:0000256" key="1">
    <source>
        <dbReference type="SAM" id="MobiDB-lite"/>
    </source>
</evidence>
<feature type="region of interest" description="Disordered" evidence="1">
    <location>
        <begin position="18"/>
        <end position="73"/>
    </location>
</feature>
<keyword evidence="3" id="KW-1185">Reference proteome</keyword>
<dbReference type="AlphaFoldDB" id="A0A9P6WJC4"/>
<organism evidence="2 3">
    <name type="scientific">Pichia californica</name>
    <dbReference type="NCBI Taxonomy" id="460514"/>
    <lineage>
        <taxon>Eukaryota</taxon>
        <taxon>Fungi</taxon>
        <taxon>Dikarya</taxon>
        <taxon>Ascomycota</taxon>
        <taxon>Saccharomycotina</taxon>
        <taxon>Pichiomycetes</taxon>
        <taxon>Pichiales</taxon>
        <taxon>Pichiaceae</taxon>
        <taxon>Pichia</taxon>
    </lineage>
</organism>
<protein>
    <recommendedName>
        <fullName evidence="4">Transcription factor tau 91 kDa subunit</fullName>
    </recommendedName>
</protein>
<evidence type="ECO:0000313" key="2">
    <source>
        <dbReference type="EMBL" id="KAG0688165.1"/>
    </source>
</evidence>
<dbReference type="Proteomes" id="UP000697127">
    <property type="component" value="Unassembled WGS sequence"/>
</dbReference>
<accession>A0A9P6WJC4</accession>
<comment type="caution">
    <text evidence="2">The sequence shown here is derived from an EMBL/GenBank/DDBJ whole genome shotgun (WGS) entry which is preliminary data.</text>
</comment>
<feature type="compositionally biased region" description="Basic and acidic residues" evidence="1">
    <location>
        <begin position="36"/>
        <end position="47"/>
    </location>
</feature>
<gene>
    <name evidence="2" type="ORF">C6P40_001341</name>
</gene>
<reference evidence="2" key="1">
    <citation type="submission" date="2020-11" db="EMBL/GenBank/DDBJ databases">
        <title>Kefir isolates.</title>
        <authorList>
            <person name="Marcisauskas S."/>
            <person name="Kim Y."/>
            <person name="Blasche S."/>
        </authorList>
    </citation>
    <scope>NUCLEOTIDE SEQUENCE</scope>
    <source>
        <strain evidence="2">Olga-1</strain>
    </source>
</reference>
<evidence type="ECO:0008006" key="4">
    <source>
        <dbReference type="Google" id="ProtNLM"/>
    </source>
</evidence>
<dbReference type="EMBL" id="PUHW01000177">
    <property type="protein sequence ID" value="KAG0688165.1"/>
    <property type="molecule type" value="Genomic_DNA"/>
</dbReference>
<sequence length="642" mass="73379">MAIKRLDTIDTERLTRARSSGIQRVEKVVKPKKQKKTDVKKTTEPKPKSKPKSKSKSKSNDNEDDNEDEIKINDETDIINDSIDFNSDEYPSAESIGKELNTIRSLNPPAPFELKFIQSFGFNSDILKKFYEIQYNHSESSFTPSKLKDFVLDNAVKNNTHGLFSIENYKNIKEPKLKKLTNLKDYFSNFYLKNRLEFQFNNLKSTILDTNHVVNFPLNQNNIRNGLVFNSGGLPLTMEWYPFQINGKKYLFMSLVDKTTNLNEFSNKKSLLTILEIESKNSNELKFNINRQILLDFVLKEIEFSYLLSEKETLLKLTLSNGELEIWKITPNFFKNDDNLDEPNIYLIDSNVLKLKIPHKEMKITTSKFATSNHIIIGTNHGFMGQFTIDSGKLNYLIDLKIPAITNILISIPSDPKNYTLMTLHVSSSDFSNHLISLPMPNEKSSLLNNVNVVECPSISKELIYNKNSFYMTYLNTFLTVENNVVIRSTSLENPSNSRKFRVGIDDDICCLSGQNNYENGHLNTGFMLFSGHINGTIRLYNYLNLLSMGDRKNPSSTLKFLQLNNSIINSDKYWLDLNYKVDKIGETKSSTPSSMRKTIGRCKDMKIINSNGICPLKISVLGNMVASCWGNGLVIIEDLIV</sequence>
<evidence type="ECO:0000313" key="3">
    <source>
        <dbReference type="Proteomes" id="UP000697127"/>
    </source>
</evidence>
<proteinExistence type="predicted"/>
<name>A0A9P6WJC4_9ASCO</name>
<feature type="compositionally biased region" description="Basic residues" evidence="1">
    <location>
        <begin position="48"/>
        <end position="57"/>
    </location>
</feature>